<evidence type="ECO:0000256" key="2">
    <source>
        <dbReference type="ARBA" id="ARBA00017775"/>
    </source>
</evidence>
<dbReference type="PANTHER" id="PTHR11740">
    <property type="entry name" value="CASEIN KINASE II SUBUNIT BETA"/>
    <property type="match status" value="1"/>
</dbReference>
<dbReference type="GO" id="GO:0005956">
    <property type="term" value="C:protein kinase CK2 complex"/>
    <property type="evidence" value="ECO:0007669"/>
    <property type="project" value="UniProtKB-UniRule"/>
</dbReference>
<dbReference type="GO" id="GO:0005737">
    <property type="term" value="C:cytoplasm"/>
    <property type="evidence" value="ECO:0007669"/>
    <property type="project" value="TreeGrafter"/>
</dbReference>
<gene>
    <name evidence="7" type="ORF">CAOG_002119</name>
</gene>
<evidence type="ECO:0000256" key="6">
    <source>
        <dbReference type="SAM" id="MobiDB-lite"/>
    </source>
</evidence>
<dbReference type="FunFam" id="2.20.25.20:FF:000002">
    <property type="entry name" value="Casein kinase II subunit beta"/>
    <property type="match status" value="1"/>
</dbReference>
<dbReference type="RefSeq" id="XP_004348869.1">
    <property type="nucleotide sequence ID" value="XM_004348819.2"/>
</dbReference>
<dbReference type="InterPro" id="IPR000704">
    <property type="entry name" value="Casein_kinase_II_reg-sub"/>
</dbReference>
<feature type="compositionally biased region" description="Low complexity" evidence="6">
    <location>
        <begin position="220"/>
        <end position="230"/>
    </location>
</feature>
<dbReference type="PANTHER" id="PTHR11740:SF0">
    <property type="entry name" value="CASEIN KINASE II SUBUNIT BETA"/>
    <property type="match status" value="1"/>
</dbReference>
<dbReference type="FunCoup" id="A0A0D2U6T3">
    <property type="interactions" value="410"/>
</dbReference>
<dbReference type="OrthoDB" id="3971593at2759"/>
<dbReference type="GO" id="GO:0016055">
    <property type="term" value="P:Wnt signaling pathway"/>
    <property type="evidence" value="ECO:0007669"/>
    <property type="project" value="UniProtKB-KW"/>
</dbReference>
<keyword evidence="3" id="KW-0597">Phosphoprotein</keyword>
<organism evidence="7 8">
    <name type="scientific">Capsaspora owczarzaki (strain ATCC 30864)</name>
    <dbReference type="NCBI Taxonomy" id="595528"/>
    <lineage>
        <taxon>Eukaryota</taxon>
        <taxon>Filasterea</taxon>
        <taxon>Capsaspora</taxon>
    </lineage>
</organism>
<dbReference type="InterPro" id="IPR035991">
    <property type="entry name" value="Casein_kinase_II_beta-like"/>
</dbReference>
<dbReference type="Proteomes" id="UP000008743">
    <property type="component" value="Unassembled WGS sequence"/>
</dbReference>
<name>A0A0D2U6T3_CAPO3</name>
<feature type="region of interest" description="Disordered" evidence="6">
    <location>
        <begin position="220"/>
        <end position="245"/>
    </location>
</feature>
<dbReference type="AlphaFoldDB" id="A0A0D2U6T3"/>
<dbReference type="SUPFAM" id="SSF57798">
    <property type="entry name" value="Casein kinase II beta subunit"/>
    <property type="match status" value="1"/>
</dbReference>
<evidence type="ECO:0000313" key="7">
    <source>
        <dbReference type="EMBL" id="KJE90881.1"/>
    </source>
</evidence>
<dbReference type="SMART" id="SM01085">
    <property type="entry name" value="CK_II_beta"/>
    <property type="match status" value="1"/>
</dbReference>
<dbReference type="GO" id="GO:0019887">
    <property type="term" value="F:protein kinase regulator activity"/>
    <property type="evidence" value="ECO:0007669"/>
    <property type="project" value="InterPro"/>
</dbReference>
<dbReference type="Pfam" id="PF01214">
    <property type="entry name" value="CK_II_beta"/>
    <property type="match status" value="1"/>
</dbReference>
<sequence length="245" mass="27629">MSSDEISWITWFCNLRGNEFFCEVDEEWIQDKFNLTGLAEMVPLYRQAIDMILDLEMEEELLEDQQSAIDSSAEMLYGLIHARYILTNRGIIQMLEKYRNGDFGVCPRIYCEDQAVLPVGLTDVPSESTVKLFCPRCEEVYQPRSARHQQLDGSYFGRTFPHMLFTVHPELRPQRNPPKYIPTIYGFKIHPTAYDVRVSSTASPLPPIIANAGLAQAQHAAQQANSAQHGTAISNSAAANPSRGT</sequence>
<feature type="compositionally biased region" description="Polar residues" evidence="6">
    <location>
        <begin position="231"/>
        <end position="245"/>
    </location>
</feature>
<keyword evidence="4" id="KW-0879">Wnt signaling pathway</keyword>
<evidence type="ECO:0000256" key="4">
    <source>
        <dbReference type="ARBA" id="ARBA00022687"/>
    </source>
</evidence>
<dbReference type="PhylomeDB" id="A0A0D2U6T3"/>
<dbReference type="InParanoid" id="A0A0D2U6T3"/>
<evidence type="ECO:0000256" key="5">
    <source>
        <dbReference type="RuleBase" id="RU361268"/>
    </source>
</evidence>
<keyword evidence="8" id="KW-1185">Reference proteome</keyword>
<proteinExistence type="inferred from homology"/>
<dbReference type="eggNOG" id="KOG3092">
    <property type="taxonomic scope" value="Eukaryota"/>
</dbReference>
<comment type="similarity">
    <text evidence="1 5">Belongs to the casein kinase 2 subunit beta family.</text>
</comment>
<dbReference type="Gene3D" id="2.20.25.20">
    <property type="match status" value="1"/>
</dbReference>
<dbReference type="STRING" id="595528.A0A0D2U6T3"/>
<comment type="subunit">
    <text evidence="5">Tetramer of two alpha and two beta subunits.</text>
</comment>
<dbReference type="Gene3D" id="1.10.1820.10">
    <property type="entry name" value="protein kinase ck2 holoenzyme, chain C, domain 1"/>
    <property type="match status" value="1"/>
</dbReference>
<dbReference type="PRINTS" id="PR00472">
    <property type="entry name" value="CASNKINASEII"/>
</dbReference>
<evidence type="ECO:0000256" key="1">
    <source>
        <dbReference type="ARBA" id="ARBA00006941"/>
    </source>
</evidence>
<evidence type="ECO:0000256" key="3">
    <source>
        <dbReference type="ARBA" id="ARBA00022553"/>
    </source>
</evidence>
<dbReference type="EMBL" id="KE346362">
    <property type="protein sequence ID" value="KJE90881.1"/>
    <property type="molecule type" value="Genomic_DNA"/>
</dbReference>
<evidence type="ECO:0000313" key="8">
    <source>
        <dbReference type="Proteomes" id="UP000008743"/>
    </source>
</evidence>
<dbReference type="FunFam" id="1.10.1820.10:FF:000001">
    <property type="entry name" value="Casein kinase II subunit beta"/>
    <property type="match status" value="1"/>
</dbReference>
<accession>A0A0D2U6T3</accession>
<dbReference type="PROSITE" id="PS01101">
    <property type="entry name" value="CK2_BETA"/>
    <property type="match status" value="1"/>
</dbReference>
<protein>
    <recommendedName>
        <fullName evidence="2 5">Casein kinase II subunit beta</fullName>
        <shortName evidence="5">CK II beta</shortName>
    </recommendedName>
</protein>
<dbReference type="InterPro" id="IPR016149">
    <property type="entry name" value="Casein_kin_II_reg-sub_N"/>
</dbReference>
<dbReference type="OMA" id="QYLLMTY"/>
<reference evidence="8" key="1">
    <citation type="submission" date="2011-02" db="EMBL/GenBank/DDBJ databases">
        <title>The Genome Sequence of Capsaspora owczarzaki ATCC 30864.</title>
        <authorList>
            <person name="Russ C."/>
            <person name="Cuomo C."/>
            <person name="Burger G."/>
            <person name="Gray M.W."/>
            <person name="Holland P.W.H."/>
            <person name="King N."/>
            <person name="Lang F.B.F."/>
            <person name="Roger A.J."/>
            <person name="Ruiz-Trillo I."/>
            <person name="Young S.K."/>
            <person name="Zeng Q."/>
            <person name="Gargeya S."/>
            <person name="Alvarado L."/>
            <person name="Berlin A."/>
            <person name="Chapman S.B."/>
            <person name="Chen Z."/>
            <person name="Freedman E."/>
            <person name="Gellesch M."/>
            <person name="Goldberg J."/>
            <person name="Griggs A."/>
            <person name="Gujja S."/>
            <person name="Heilman E."/>
            <person name="Heiman D."/>
            <person name="Howarth C."/>
            <person name="Mehta T."/>
            <person name="Neiman D."/>
            <person name="Pearson M."/>
            <person name="Roberts A."/>
            <person name="Saif S."/>
            <person name="Shea T."/>
            <person name="Shenoy N."/>
            <person name="Sisk P."/>
            <person name="Stolte C."/>
            <person name="Sykes S."/>
            <person name="White J."/>
            <person name="Yandava C."/>
            <person name="Haas B."/>
            <person name="Nusbaum C."/>
            <person name="Birren B."/>
        </authorList>
    </citation>
    <scope>NUCLEOTIDE SEQUENCE</scope>
    <source>
        <strain evidence="8">ATCC 30864</strain>
    </source>
</reference>